<dbReference type="SUPFAM" id="SSF48452">
    <property type="entry name" value="TPR-like"/>
    <property type="match status" value="1"/>
</dbReference>
<dbReference type="KEGG" id="slr:L21SP2_1799"/>
<evidence type="ECO:0000313" key="1">
    <source>
        <dbReference type="EMBL" id="AHC15176.1"/>
    </source>
</evidence>
<sequence length="312" mass="36771">MLKKRREFHSKIEQLIEECAEYIADGRLKDGYESLDRALSLDFDHPGVLAGLKYINFWQSRINTAIRRSEHIDQAETLLHYWKDFSRFIRGFQGDERLIQSFRRFVFSRVLELFSGIPDGDKDADILMWRGIACKGMGNYDDALDHFTAALQTASPRARLLSELADIYALVGEDQKSRVMFREAFFTDPQDVDVEGFESELFIRLCRKVEEKGFTGSELKEWIPVYGSLWGILNVKRELRALEYGKLRQKIFAMEQELRDSRRSEIVKPRLLNHYFWLIDHLVMNREHQQKIDEILLKIRSISADVYKLYTK</sequence>
<accession>V5WJ30</accession>
<reference evidence="1 2" key="1">
    <citation type="journal article" date="2015" name="Stand. Genomic Sci.">
        <title>Complete genome sequence and description of Salinispira pacifica gen. nov., sp. nov., a novel spirochaete isolated form a hypersaline microbial mat.</title>
        <authorList>
            <person name="Ben Hania W."/>
            <person name="Joseph M."/>
            <person name="Schumann P."/>
            <person name="Bunk B."/>
            <person name="Fiebig A."/>
            <person name="Sproer C."/>
            <person name="Klenk H.P."/>
            <person name="Fardeau M.L."/>
            <person name="Spring S."/>
        </authorList>
    </citation>
    <scope>NUCLEOTIDE SEQUENCE [LARGE SCALE GENOMIC DNA]</scope>
    <source>
        <strain evidence="1 2">L21-RPul-D2</strain>
    </source>
</reference>
<dbReference type="OrthoDB" id="350674at2"/>
<evidence type="ECO:0000313" key="2">
    <source>
        <dbReference type="Proteomes" id="UP000018680"/>
    </source>
</evidence>
<dbReference type="RefSeq" id="WP_024268094.1">
    <property type="nucleotide sequence ID" value="NC_023035.1"/>
</dbReference>
<keyword evidence="2" id="KW-1185">Reference proteome</keyword>
<dbReference type="InterPro" id="IPR011990">
    <property type="entry name" value="TPR-like_helical_dom_sf"/>
</dbReference>
<dbReference type="HOGENOM" id="CLU_891215_0_0_12"/>
<gene>
    <name evidence="1" type="ORF">L21SP2_1799</name>
</gene>
<dbReference type="PATRIC" id="fig|1307761.3.peg.1793"/>
<dbReference type="Gene3D" id="1.25.40.10">
    <property type="entry name" value="Tetratricopeptide repeat domain"/>
    <property type="match status" value="1"/>
</dbReference>
<protein>
    <submittedName>
        <fullName evidence="1">TPR domain protein</fullName>
    </submittedName>
</protein>
<dbReference type="InterPro" id="IPR019734">
    <property type="entry name" value="TPR_rpt"/>
</dbReference>
<dbReference type="AlphaFoldDB" id="V5WJ30"/>
<proteinExistence type="predicted"/>
<dbReference type="EMBL" id="CP006939">
    <property type="protein sequence ID" value="AHC15176.1"/>
    <property type="molecule type" value="Genomic_DNA"/>
</dbReference>
<name>V5WJ30_9SPIO</name>
<dbReference type="STRING" id="1307761.L21SP2_1799"/>
<dbReference type="Proteomes" id="UP000018680">
    <property type="component" value="Chromosome"/>
</dbReference>
<dbReference type="SMART" id="SM00028">
    <property type="entry name" value="TPR"/>
    <property type="match status" value="2"/>
</dbReference>
<organism evidence="1 2">
    <name type="scientific">Salinispira pacifica</name>
    <dbReference type="NCBI Taxonomy" id="1307761"/>
    <lineage>
        <taxon>Bacteria</taxon>
        <taxon>Pseudomonadati</taxon>
        <taxon>Spirochaetota</taxon>
        <taxon>Spirochaetia</taxon>
        <taxon>Spirochaetales</taxon>
        <taxon>Spirochaetaceae</taxon>
        <taxon>Salinispira</taxon>
    </lineage>
</organism>
<dbReference type="eggNOG" id="COG0457">
    <property type="taxonomic scope" value="Bacteria"/>
</dbReference>